<comment type="caution">
    <text evidence="1">The sequence shown here is derived from an EMBL/GenBank/DDBJ whole genome shotgun (WGS) entry which is preliminary data.</text>
</comment>
<accession>A0ABP3E9K8</accession>
<evidence type="ECO:0000313" key="2">
    <source>
        <dbReference type="Proteomes" id="UP001500967"/>
    </source>
</evidence>
<name>A0ABP3E9K8_9ACTN</name>
<dbReference type="Proteomes" id="UP001500967">
    <property type="component" value="Unassembled WGS sequence"/>
</dbReference>
<evidence type="ECO:0000313" key="1">
    <source>
        <dbReference type="EMBL" id="GAA0256256.1"/>
    </source>
</evidence>
<dbReference type="NCBIfam" id="TIGR04267">
    <property type="entry name" value="mod_HExxH"/>
    <property type="match status" value="1"/>
</dbReference>
<dbReference type="EMBL" id="BAAAGX010000018">
    <property type="protein sequence ID" value="GAA0256256.1"/>
    <property type="molecule type" value="Genomic_DNA"/>
</dbReference>
<organism evidence="1 2">
    <name type="scientific">Cryptosporangium japonicum</name>
    <dbReference type="NCBI Taxonomy" id="80872"/>
    <lineage>
        <taxon>Bacteria</taxon>
        <taxon>Bacillati</taxon>
        <taxon>Actinomycetota</taxon>
        <taxon>Actinomycetes</taxon>
        <taxon>Cryptosporangiales</taxon>
        <taxon>Cryptosporangiaceae</taxon>
        <taxon>Cryptosporangium</taxon>
    </lineage>
</organism>
<sequence length="582" mass="63900">MIQRMELDDEVIRRLGARPGSIEGPLVSGQISRRMLALLGLLKIVEHHHPELFLRADVPASRRLLGEAQRADRPVTNDLIRTPAIGNWLMQCVSHHRAGATDALERELGYLGAVAAAACFHAALPFETTARTRDDGSLMVPGLGLLVVADGPEWVRLRGSGGDSIDVVGRAVIGPDEPETDRWKPLRRLRSEAHGLSIELILDDVDPYRGHYLPPVTGRLAPAELTRWRQLFDTAWEIITRQPEQALALRSGFRSLVPLEPDDRAPFVSATTRDAVGAAGITCRTGDALAEALVHEYQHSVLWALLDVVDLVEDDPTPSFYAPWRSDPRPGRGLLHGAFAFHGLLRYWAARATSDPGPAGRVAAFELALWRIGVRTVIRQLADSTLLTAEGVALVDGMHATLDEMVEHPVPADLQRSAEAIALDLWTTWRLRNRRPDPAEIRSCCAAWTTGSARPPIGGWTLVDEGSRVAGTPRLALLRRRLAGGMPEADTTANTADVHWIDGDLVRAATLYATALDDADDPSASWSGLLLAWHLLNRPYAPTLLEFPEHVRATFECIERCSGYAPELTRFADWFSRGESQG</sequence>
<keyword evidence="2" id="KW-1185">Reference proteome</keyword>
<protein>
    <submittedName>
        <fullName evidence="1">HEXXH motif domain-containing protein</fullName>
    </submittedName>
</protein>
<dbReference type="InterPro" id="IPR026337">
    <property type="entry name" value="AKG_HExxH"/>
</dbReference>
<gene>
    <name evidence="1" type="ORF">GCM10009539_46860</name>
</gene>
<reference evidence="2" key="1">
    <citation type="journal article" date="2019" name="Int. J. Syst. Evol. Microbiol.">
        <title>The Global Catalogue of Microorganisms (GCM) 10K type strain sequencing project: providing services to taxonomists for standard genome sequencing and annotation.</title>
        <authorList>
            <consortium name="The Broad Institute Genomics Platform"/>
            <consortium name="The Broad Institute Genome Sequencing Center for Infectious Disease"/>
            <person name="Wu L."/>
            <person name="Ma J."/>
        </authorList>
    </citation>
    <scope>NUCLEOTIDE SEQUENCE [LARGE SCALE GENOMIC DNA]</scope>
    <source>
        <strain evidence="2">JCM 10425</strain>
    </source>
</reference>
<proteinExistence type="predicted"/>